<keyword evidence="4" id="KW-0396">Initiation factor</keyword>
<dbReference type="PANTHER" id="PTHR22572">
    <property type="entry name" value="SUGAR-1-PHOSPHATE GUANYL TRANSFERASE"/>
    <property type="match status" value="1"/>
</dbReference>
<dbReference type="AlphaFoldDB" id="A0A369BDZ2"/>
<evidence type="ECO:0000313" key="10">
    <source>
        <dbReference type="Proteomes" id="UP000253034"/>
    </source>
</evidence>
<dbReference type="Pfam" id="PF02878">
    <property type="entry name" value="PGM_PMM_I"/>
    <property type="match status" value="1"/>
</dbReference>
<keyword evidence="9" id="KW-0808">Transferase</keyword>
<accession>A0A369BDZ2</accession>
<keyword evidence="3" id="KW-0963">Cytoplasm</keyword>
<evidence type="ECO:0000256" key="2">
    <source>
        <dbReference type="ARBA" id="ARBA00010231"/>
    </source>
</evidence>
<proteinExistence type="inferred from homology"/>
<dbReference type="SUPFAM" id="SSF53448">
    <property type="entry name" value="Nucleotide-diphospho-sugar transferases"/>
    <property type="match status" value="1"/>
</dbReference>
<dbReference type="Gene3D" id="2.160.10.10">
    <property type="entry name" value="Hexapeptide repeat proteins"/>
    <property type="match status" value="1"/>
</dbReference>
<dbReference type="InterPro" id="IPR056764">
    <property type="entry name" value="LbH_EIF2B3/5"/>
</dbReference>
<dbReference type="GO" id="GO:0005975">
    <property type="term" value="P:carbohydrate metabolic process"/>
    <property type="evidence" value="ECO:0007669"/>
    <property type="project" value="InterPro"/>
</dbReference>
<dbReference type="EMBL" id="QPJT01000004">
    <property type="protein sequence ID" value="RCX18806.1"/>
    <property type="molecule type" value="Genomic_DNA"/>
</dbReference>
<feature type="domain" description="Alpha-D-phosphohexomutase alpha/beta/alpha" evidence="7">
    <location>
        <begin position="423"/>
        <end position="554"/>
    </location>
</feature>
<dbReference type="Gene3D" id="3.90.550.10">
    <property type="entry name" value="Spore Coat Polysaccharide Biosynthesis Protein SpsA, Chain A"/>
    <property type="match status" value="1"/>
</dbReference>
<evidence type="ECO:0000259" key="6">
    <source>
        <dbReference type="Pfam" id="PF00483"/>
    </source>
</evidence>
<dbReference type="InterPro" id="IPR050486">
    <property type="entry name" value="Mannose-1P_guanyltransferase"/>
</dbReference>
<dbReference type="InterPro" id="IPR016055">
    <property type="entry name" value="A-D-PHexomutase_a/b/a-I/II/III"/>
</dbReference>
<evidence type="ECO:0000256" key="3">
    <source>
        <dbReference type="ARBA" id="ARBA00022490"/>
    </source>
</evidence>
<comment type="similarity">
    <text evidence="2">Belongs to the phosphohexose mutase family.</text>
</comment>
<evidence type="ECO:0000313" key="9">
    <source>
        <dbReference type="EMBL" id="RCX18806.1"/>
    </source>
</evidence>
<dbReference type="Gene3D" id="3.30.310.50">
    <property type="entry name" value="Alpha-D-phosphohexomutase, C-terminal domain"/>
    <property type="match status" value="1"/>
</dbReference>
<evidence type="ECO:0000256" key="5">
    <source>
        <dbReference type="ARBA" id="ARBA00022917"/>
    </source>
</evidence>
<dbReference type="Gene3D" id="3.40.120.10">
    <property type="entry name" value="Alpha-D-Glucose-1,6-Bisphosphate, subunit A, domain 3"/>
    <property type="match status" value="3"/>
</dbReference>
<dbReference type="InterPro" id="IPR005835">
    <property type="entry name" value="NTP_transferase_dom"/>
</dbReference>
<evidence type="ECO:0000256" key="4">
    <source>
        <dbReference type="ARBA" id="ARBA00022540"/>
    </source>
</evidence>
<protein>
    <submittedName>
        <fullName evidence="9">Nucleotidyltransferase</fullName>
    </submittedName>
</protein>
<dbReference type="SUPFAM" id="SSF51161">
    <property type="entry name" value="Trimeric LpxA-like enzymes"/>
    <property type="match status" value="1"/>
</dbReference>
<dbReference type="GO" id="GO:0016740">
    <property type="term" value="F:transferase activity"/>
    <property type="evidence" value="ECO:0007669"/>
    <property type="project" value="UniProtKB-KW"/>
</dbReference>
<dbReference type="CDD" id="cd04181">
    <property type="entry name" value="NTP_transferase"/>
    <property type="match status" value="1"/>
</dbReference>
<dbReference type="GO" id="GO:0016868">
    <property type="term" value="F:intramolecular phosphotransferase activity"/>
    <property type="evidence" value="ECO:0007669"/>
    <property type="project" value="InterPro"/>
</dbReference>
<gene>
    <name evidence="9" type="ORF">DFR58_10475</name>
</gene>
<evidence type="ECO:0000256" key="1">
    <source>
        <dbReference type="ARBA" id="ARBA00004514"/>
    </source>
</evidence>
<name>A0A369BDZ2_9FIRM</name>
<dbReference type="Pfam" id="PF00483">
    <property type="entry name" value="NTP_transferase"/>
    <property type="match status" value="1"/>
</dbReference>
<dbReference type="SUPFAM" id="SSF55957">
    <property type="entry name" value="Phosphoglucomutase, C-terminal domain"/>
    <property type="match status" value="1"/>
</dbReference>
<reference evidence="9 10" key="1">
    <citation type="submission" date="2018-07" db="EMBL/GenBank/DDBJ databases">
        <title>Genomic Encyclopedia of Type Strains, Phase IV (KMG-IV): sequencing the most valuable type-strain genomes for metagenomic binning, comparative biology and taxonomic classification.</title>
        <authorList>
            <person name="Goeker M."/>
        </authorList>
    </citation>
    <scope>NUCLEOTIDE SEQUENCE [LARGE SCALE GENOMIC DNA]</scope>
    <source>
        <strain evidence="9 10">DSM 27016</strain>
    </source>
</reference>
<organism evidence="9 10">
    <name type="scientific">Anaerobacterium chartisolvens</name>
    <dbReference type="NCBI Taxonomy" id="1297424"/>
    <lineage>
        <taxon>Bacteria</taxon>
        <taxon>Bacillati</taxon>
        <taxon>Bacillota</taxon>
        <taxon>Clostridia</taxon>
        <taxon>Eubacteriales</taxon>
        <taxon>Oscillospiraceae</taxon>
        <taxon>Anaerobacterium</taxon>
    </lineage>
</organism>
<sequence>MEYNYYILLLTHGLLYFLQFKALKQSICSTGLKYQRKGDDLMKAIIMAGGEGSRLRPLTCDLPKPMVPVMNRPIMQHIIELLKSYGIIDIGVTLMYLPDKIKNYFGNGSSLGVNLHYFIEDFPLGTAGSVKNAQHFLDETFIVISGDSLTDLDLLKALEYHNRKYSKATLVLSKVERPLEYGVVLTDEDDAVIGFLEKPSWGEVFSDTINTGTYILEPEVLDYFEKGKKFDFSQELFPLLLENKIPMYGYISYGYWCDIGDPTSYLQAHYDAFEGKIKLPFEGEEIKKGVWAGSGTVIEPNAELNGPCLIGSNCHIGNGTVIDNFSVIGSGNIIEDEVSIKRGVLWDNTSIQFGSEIRGAILCNKVTLKHYVSVFENSIIGDRCIINERAIIKPNIKIWPQKTIDPLAIVDRNVIWSSRQSRTIFGENGLSGIINVDISPEFATRLGAAYGSIFKKGSKVVVSSTNSNSARMFKHAFVSGILSIGVEVFNLSSLLTPISRHAINFLSVEGGIHIKVSDDNPNKLRVDFMDSKGGSISRGTERKIENAYFREDFKRCSGEEISRLNNITDFKDYYIRSILNQTDVHKIMDISPKICVISPSDFVISIVLSMLADSGCKVVSFSSCNPEAVDLIIYEINKTNADFAAFIDSNGETLILIDKNGNIIKDDLFLSLSSLIAFKSSPNISVVVPVTAPSVIESLASKYGGRVVRTKTSSQAVMEQILSRNPYKSREDMGQFLLNFDALAGLVKIIEYLCINNITLTEAINEIPSFYMSKRNIFCPWELKGKVMRTLITDKNNERIELIDGVKFIMDNGWALVLPDADMPLCRVYSEGKSPEIAETISEYYLEKINHIVNE</sequence>
<evidence type="ECO:0000259" key="8">
    <source>
        <dbReference type="Pfam" id="PF25084"/>
    </source>
</evidence>
<dbReference type="InterPro" id="IPR029044">
    <property type="entry name" value="Nucleotide-diphossugar_trans"/>
</dbReference>
<dbReference type="InterPro" id="IPR011004">
    <property type="entry name" value="Trimer_LpxA-like_sf"/>
</dbReference>
<feature type="domain" description="EIF2B subunit epsilon/gamma LbH" evidence="8">
    <location>
        <begin position="289"/>
        <end position="390"/>
    </location>
</feature>
<keyword evidence="10" id="KW-1185">Reference proteome</keyword>
<dbReference type="SUPFAM" id="SSF53738">
    <property type="entry name" value="Phosphoglucomutase, first 3 domains"/>
    <property type="match status" value="2"/>
</dbReference>
<keyword evidence="5" id="KW-0648">Protein biosynthesis</keyword>
<evidence type="ECO:0000259" key="7">
    <source>
        <dbReference type="Pfam" id="PF02878"/>
    </source>
</evidence>
<comment type="subcellular location">
    <subcellularLocation>
        <location evidence="1">Cytoplasm</location>
        <location evidence="1">Cytosol</location>
    </subcellularLocation>
</comment>
<dbReference type="CDD" id="cd05805">
    <property type="entry name" value="MPG1_transferase"/>
    <property type="match status" value="1"/>
</dbReference>
<dbReference type="Pfam" id="PF25084">
    <property type="entry name" value="LbH_EIF2B"/>
    <property type="match status" value="1"/>
</dbReference>
<dbReference type="InterPro" id="IPR005844">
    <property type="entry name" value="A-D-PHexomutase_a/b/a-I"/>
</dbReference>
<feature type="domain" description="Nucleotidyl transferase" evidence="6">
    <location>
        <begin position="43"/>
        <end position="271"/>
    </location>
</feature>
<dbReference type="Proteomes" id="UP000253034">
    <property type="component" value="Unassembled WGS sequence"/>
</dbReference>
<dbReference type="InterPro" id="IPR036900">
    <property type="entry name" value="A-D-PHexomutase_C_sf"/>
</dbReference>
<comment type="caution">
    <text evidence="9">The sequence shown here is derived from an EMBL/GenBank/DDBJ whole genome shotgun (WGS) entry which is preliminary data.</text>
</comment>